<dbReference type="PANTHER" id="PTHR42704:SF15">
    <property type="entry name" value="RIBULOSE BISPHOSPHATE CARBOXYLASE LARGE CHAIN"/>
    <property type="match status" value="1"/>
</dbReference>
<sequence length="86" mass="10359">MLNLILLKFKPQPFMLWIDYFIFCAYAIYKAQAKIGEIKGHYLNVIADTSEEIIKRDVFARKFGVTIVMHDYFINMIIHRKYHNMR</sequence>
<proteinExistence type="predicted"/>
<dbReference type="Pfam" id="PF00016">
    <property type="entry name" value="RuBisCO_large"/>
    <property type="match status" value="1"/>
</dbReference>
<dbReference type="GO" id="GO:0016984">
    <property type="term" value="F:ribulose-bisphosphate carboxylase activity"/>
    <property type="evidence" value="ECO:0007669"/>
    <property type="project" value="InterPro"/>
</dbReference>
<dbReference type="InterPro" id="IPR036376">
    <property type="entry name" value="RuBisCO_lsu_C_sf"/>
</dbReference>
<dbReference type="InterPro" id="IPR033966">
    <property type="entry name" value="RuBisCO"/>
</dbReference>
<protein>
    <recommendedName>
        <fullName evidence="2">Ribulose bisphosphate carboxylase large subunit C-terminal domain-containing protein</fullName>
    </recommendedName>
</protein>
<dbReference type="GO" id="GO:0015979">
    <property type="term" value="P:photosynthesis"/>
    <property type="evidence" value="ECO:0007669"/>
    <property type="project" value="UniProtKB-KW"/>
</dbReference>
<gene>
    <name evidence="3" type="ORF">BDA96_07G083800</name>
</gene>
<dbReference type="GO" id="GO:0000287">
    <property type="term" value="F:magnesium ion binding"/>
    <property type="evidence" value="ECO:0007669"/>
    <property type="project" value="InterPro"/>
</dbReference>
<evidence type="ECO:0000313" key="4">
    <source>
        <dbReference type="Proteomes" id="UP000807115"/>
    </source>
</evidence>
<dbReference type="EMBL" id="CM027686">
    <property type="protein sequence ID" value="KAG0522978.1"/>
    <property type="molecule type" value="Genomic_DNA"/>
</dbReference>
<reference evidence="3" key="2">
    <citation type="submission" date="2020-10" db="EMBL/GenBank/DDBJ databases">
        <authorList>
            <person name="Cooper E.A."/>
            <person name="Brenton Z.W."/>
            <person name="Flinn B.S."/>
            <person name="Jenkins J."/>
            <person name="Shu S."/>
            <person name="Flowers D."/>
            <person name="Luo F."/>
            <person name="Wang Y."/>
            <person name="Xia P."/>
            <person name="Barry K."/>
            <person name="Daum C."/>
            <person name="Lipzen A."/>
            <person name="Yoshinaga Y."/>
            <person name="Schmutz J."/>
            <person name="Saski C."/>
            <person name="Vermerris W."/>
            <person name="Kresovich S."/>
        </authorList>
    </citation>
    <scope>NUCLEOTIDE SEQUENCE</scope>
</reference>
<dbReference type="SUPFAM" id="SSF51649">
    <property type="entry name" value="RuBisCo, C-terminal domain"/>
    <property type="match status" value="1"/>
</dbReference>
<dbReference type="Gene3D" id="3.20.20.110">
    <property type="entry name" value="Ribulose bisphosphate carboxylase, large subunit, C-terminal domain"/>
    <property type="match status" value="1"/>
</dbReference>
<reference evidence="3" key="1">
    <citation type="journal article" date="2019" name="BMC Genomics">
        <title>A new reference genome for Sorghum bicolor reveals high levels of sequence similarity between sweet and grain genotypes: implications for the genetics of sugar metabolism.</title>
        <authorList>
            <person name="Cooper E.A."/>
            <person name="Brenton Z.W."/>
            <person name="Flinn B.S."/>
            <person name="Jenkins J."/>
            <person name="Shu S."/>
            <person name="Flowers D."/>
            <person name="Luo F."/>
            <person name="Wang Y."/>
            <person name="Xia P."/>
            <person name="Barry K."/>
            <person name="Daum C."/>
            <person name="Lipzen A."/>
            <person name="Yoshinaga Y."/>
            <person name="Schmutz J."/>
            <person name="Saski C."/>
            <person name="Vermerris W."/>
            <person name="Kresovich S."/>
        </authorList>
    </citation>
    <scope>NUCLEOTIDE SEQUENCE</scope>
</reference>
<comment type="caution">
    <text evidence="3">The sequence shown here is derived from an EMBL/GenBank/DDBJ whole genome shotgun (WGS) entry which is preliminary data.</text>
</comment>
<accession>A0A921QJC2</accession>
<name>A0A921QJC2_SORBI</name>
<feature type="domain" description="Ribulose bisphosphate carboxylase large subunit C-terminal" evidence="2">
    <location>
        <begin position="10"/>
        <end position="74"/>
    </location>
</feature>
<dbReference type="PANTHER" id="PTHR42704">
    <property type="entry name" value="RIBULOSE BISPHOSPHATE CARBOXYLASE"/>
    <property type="match status" value="1"/>
</dbReference>
<keyword evidence="1" id="KW-0602">Photosynthesis</keyword>
<evidence type="ECO:0000259" key="2">
    <source>
        <dbReference type="Pfam" id="PF00016"/>
    </source>
</evidence>
<evidence type="ECO:0000313" key="3">
    <source>
        <dbReference type="EMBL" id="KAG0522978.1"/>
    </source>
</evidence>
<dbReference type="InterPro" id="IPR000685">
    <property type="entry name" value="RuBisCO_lsu_C"/>
</dbReference>
<dbReference type="AlphaFoldDB" id="A0A921QJC2"/>
<organism evidence="3 4">
    <name type="scientific">Sorghum bicolor</name>
    <name type="common">Sorghum</name>
    <name type="synonym">Sorghum vulgare</name>
    <dbReference type="NCBI Taxonomy" id="4558"/>
    <lineage>
        <taxon>Eukaryota</taxon>
        <taxon>Viridiplantae</taxon>
        <taxon>Streptophyta</taxon>
        <taxon>Embryophyta</taxon>
        <taxon>Tracheophyta</taxon>
        <taxon>Spermatophyta</taxon>
        <taxon>Magnoliopsida</taxon>
        <taxon>Liliopsida</taxon>
        <taxon>Poales</taxon>
        <taxon>Poaceae</taxon>
        <taxon>PACMAD clade</taxon>
        <taxon>Panicoideae</taxon>
        <taxon>Andropogonodae</taxon>
        <taxon>Andropogoneae</taxon>
        <taxon>Sorghinae</taxon>
        <taxon>Sorghum</taxon>
    </lineage>
</organism>
<evidence type="ECO:0000256" key="1">
    <source>
        <dbReference type="ARBA" id="ARBA00022531"/>
    </source>
</evidence>
<dbReference type="Proteomes" id="UP000807115">
    <property type="component" value="Chromosome 7"/>
</dbReference>